<protein>
    <submittedName>
        <fullName evidence="3">Uncharacterized protein</fullName>
    </submittedName>
</protein>
<feature type="region of interest" description="Disordered" evidence="1">
    <location>
        <begin position="113"/>
        <end position="158"/>
    </location>
</feature>
<feature type="transmembrane region" description="Helical" evidence="2">
    <location>
        <begin position="20"/>
        <end position="43"/>
    </location>
</feature>
<gene>
    <name evidence="3" type="ORF">WKV53_27930</name>
</gene>
<reference evidence="3 4" key="1">
    <citation type="submission" date="2024-04" db="EMBL/GenBank/DDBJ databases">
        <title>Luteolibacter sp. isolated from soil.</title>
        <authorList>
            <person name="An J."/>
        </authorList>
    </citation>
    <scope>NUCLEOTIDE SEQUENCE [LARGE SCALE GENOMIC DNA]</scope>
    <source>
        <strain evidence="3 4">Y139</strain>
    </source>
</reference>
<keyword evidence="2" id="KW-0812">Transmembrane</keyword>
<evidence type="ECO:0000313" key="3">
    <source>
        <dbReference type="EMBL" id="MEK7954379.1"/>
    </source>
</evidence>
<dbReference type="Proteomes" id="UP001371305">
    <property type="component" value="Unassembled WGS sequence"/>
</dbReference>
<proteinExistence type="predicted"/>
<dbReference type="EMBL" id="JBBUKT010000019">
    <property type="protein sequence ID" value="MEK7954379.1"/>
    <property type="molecule type" value="Genomic_DNA"/>
</dbReference>
<comment type="caution">
    <text evidence="3">The sequence shown here is derived from an EMBL/GenBank/DDBJ whole genome shotgun (WGS) entry which is preliminary data.</text>
</comment>
<accession>A0ABU9B585</accession>
<feature type="compositionally biased region" description="Gly residues" evidence="1">
    <location>
        <begin position="119"/>
        <end position="150"/>
    </location>
</feature>
<dbReference type="RefSeq" id="WP_341408148.1">
    <property type="nucleotide sequence ID" value="NZ_JBBUKT010000019.1"/>
</dbReference>
<evidence type="ECO:0000256" key="1">
    <source>
        <dbReference type="SAM" id="MobiDB-lite"/>
    </source>
</evidence>
<keyword evidence="4" id="KW-1185">Reference proteome</keyword>
<name>A0ABU9B585_9BACT</name>
<evidence type="ECO:0000313" key="4">
    <source>
        <dbReference type="Proteomes" id="UP001371305"/>
    </source>
</evidence>
<evidence type="ECO:0000256" key="2">
    <source>
        <dbReference type="SAM" id="Phobius"/>
    </source>
</evidence>
<sequence length="420" mass="45497">MYDDNFTTQSEPPKKQSRFGWGAFSISMLVHGIFILLAIFYFYKWIDAPKEEVPDFLPGGGGGGNKGSAPSKVQTKARAMAPATSRRITVAGATSNFVLPDSSTEVMDMGMPSANVSSGEGGGSGGGKGGGIGTGMGTGTGPGSGPGTGRGFVDTSPFGSKQEVAGAMPGRFYDFKQTRQGKPVEDYVVTRYEDFGSRVMDIQDHNYRPTAFRKFFEAPDTLYLTQIAIPLSDADAGPKFFNVADKVKPSGWLVHYHGEVICDRDVTFRFVGTGDDYLGAFVKGRCKLIAAWPGVRPHLVGKWEPAETIDESAPTPLPGGPLTRGEWVKLKKGEKAEFDIGIGECPGGKVGFVLMVEEKDVQYRTMPNGQKVLPLFTTEPISDQTRERVKKGFPNWEFEWEKVPVFPVAKDGKLGADLFK</sequence>
<organism evidence="3 4">
    <name type="scientific">Luteolibacter soli</name>
    <dbReference type="NCBI Taxonomy" id="3135280"/>
    <lineage>
        <taxon>Bacteria</taxon>
        <taxon>Pseudomonadati</taxon>
        <taxon>Verrucomicrobiota</taxon>
        <taxon>Verrucomicrobiia</taxon>
        <taxon>Verrucomicrobiales</taxon>
        <taxon>Verrucomicrobiaceae</taxon>
        <taxon>Luteolibacter</taxon>
    </lineage>
</organism>
<keyword evidence="2" id="KW-0472">Membrane</keyword>
<keyword evidence="2" id="KW-1133">Transmembrane helix</keyword>